<evidence type="ECO:0000256" key="4">
    <source>
        <dbReference type="ARBA" id="ARBA00023136"/>
    </source>
</evidence>
<evidence type="ECO:0000256" key="6">
    <source>
        <dbReference type="SAM" id="Phobius"/>
    </source>
</evidence>
<dbReference type="Proteomes" id="UP000078397">
    <property type="component" value="Unassembled WGS sequence"/>
</dbReference>
<protein>
    <submittedName>
        <fullName evidence="7">Uncharacterized protein</fullName>
    </submittedName>
</protein>
<evidence type="ECO:0000256" key="2">
    <source>
        <dbReference type="ARBA" id="ARBA00022692"/>
    </source>
</evidence>
<dbReference type="PANTHER" id="PTHR35042">
    <property type="entry name" value="ANTHRONE OXYGENASE ENCC"/>
    <property type="match status" value="1"/>
</dbReference>
<keyword evidence="8" id="KW-1185">Reference proteome</keyword>
<dbReference type="AlphaFoldDB" id="A0A179F674"/>
<dbReference type="Pfam" id="PF08592">
    <property type="entry name" value="Anthrone_oxy"/>
    <property type="match status" value="1"/>
</dbReference>
<dbReference type="GeneID" id="28849711"/>
<comment type="subcellular location">
    <subcellularLocation>
        <location evidence="1">Membrane</location>
        <topology evidence="1">Multi-pass membrane protein</topology>
    </subcellularLocation>
</comment>
<dbReference type="EMBL" id="LSBJ02000008">
    <property type="protein sequence ID" value="OAQ60609.2"/>
    <property type="molecule type" value="Genomic_DNA"/>
</dbReference>
<feature type="transmembrane region" description="Helical" evidence="6">
    <location>
        <begin position="58"/>
        <end position="75"/>
    </location>
</feature>
<dbReference type="KEGG" id="pchm:VFPPC_06730"/>
<keyword evidence="4 6" id="KW-0472">Membrane</keyword>
<organism evidence="7 8">
    <name type="scientific">Pochonia chlamydosporia 170</name>
    <dbReference type="NCBI Taxonomy" id="1380566"/>
    <lineage>
        <taxon>Eukaryota</taxon>
        <taxon>Fungi</taxon>
        <taxon>Dikarya</taxon>
        <taxon>Ascomycota</taxon>
        <taxon>Pezizomycotina</taxon>
        <taxon>Sordariomycetes</taxon>
        <taxon>Hypocreomycetidae</taxon>
        <taxon>Hypocreales</taxon>
        <taxon>Clavicipitaceae</taxon>
        <taxon>Pochonia</taxon>
    </lineage>
</organism>
<dbReference type="PANTHER" id="PTHR35042:SF1">
    <property type="entry name" value="DUF1772-DOMAIN-CONTAINING PROTEIN"/>
    <property type="match status" value="1"/>
</dbReference>
<evidence type="ECO:0000313" key="7">
    <source>
        <dbReference type="EMBL" id="OAQ60609.2"/>
    </source>
</evidence>
<keyword evidence="3 6" id="KW-1133">Transmembrane helix</keyword>
<feature type="transmembrane region" description="Helical" evidence="6">
    <location>
        <begin position="12"/>
        <end position="38"/>
    </location>
</feature>
<evidence type="ECO:0000256" key="3">
    <source>
        <dbReference type="ARBA" id="ARBA00022989"/>
    </source>
</evidence>
<comment type="similarity">
    <text evidence="5">Belongs to the anthrone oxygenase family.</text>
</comment>
<accession>A0A179F674</accession>
<gene>
    <name evidence="7" type="ORF">VFPPC_06730</name>
</gene>
<evidence type="ECO:0000256" key="1">
    <source>
        <dbReference type="ARBA" id="ARBA00004141"/>
    </source>
</evidence>
<keyword evidence="2 6" id="KW-0812">Transmembrane</keyword>
<reference evidence="7 8" key="1">
    <citation type="journal article" date="2016" name="PLoS Pathog.">
        <title>Biosynthesis of antibiotic leucinostatins in bio-control fungus Purpureocillium lilacinum and their inhibition on phytophthora revealed by genome mining.</title>
        <authorList>
            <person name="Wang G."/>
            <person name="Liu Z."/>
            <person name="Lin R."/>
            <person name="Li E."/>
            <person name="Mao Z."/>
            <person name="Ling J."/>
            <person name="Yang Y."/>
            <person name="Yin W.B."/>
            <person name="Xie B."/>
        </authorList>
    </citation>
    <scope>NUCLEOTIDE SEQUENCE [LARGE SCALE GENOMIC DNA]</scope>
    <source>
        <strain evidence="7">170</strain>
    </source>
</reference>
<sequence length="159" mass="16193">MASYTTHSLAAAATGIVGSIWTSGAIASLSIIGVPAARDIPSSTAVIWRGLFTHGMNAMPKIAVTTALAYSYAAYSTRGSGASKTYLAAAGLVVSIIPFTILFMTPTNGALLAAAEGTSSLGVSEVSGLVRRWGFLNLARSVLPLTGGLLAFFTFCRGG</sequence>
<evidence type="ECO:0000256" key="5">
    <source>
        <dbReference type="ARBA" id="ARBA00034313"/>
    </source>
</evidence>
<proteinExistence type="inferred from homology"/>
<comment type="caution">
    <text evidence="7">The sequence shown here is derived from an EMBL/GenBank/DDBJ whole genome shotgun (WGS) entry which is preliminary data.</text>
</comment>
<dbReference type="InterPro" id="IPR013901">
    <property type="entry name" value="Anthrone_oxy"/>
</dbReference>
<evidence type="ECO:0000313" key="8">
    <source>
        <dbReference type="Proteomes" id="UP000078397"/>
    </source>
</evidence>
<dbReference type="OrthoDB" id="4936790at2759"/>
<feature type="transmembrane region" description="Helical" evidence="6">
    <location>
        <begin position="87"/>
        <end position="115"/>
    </location>
</feature>
<feature type="transmembrane region" description="Helical" evidence="6">
    <location>
        <begin position="135"/>
        <end position="156"/>
    </location>
</feature>
<dbReference type="RefSeq" id="XP_018138487.2">
    <property type="nucleotide sequence ID" value="XM_018285717.2"/>
</dbReference>
<name>A0A179F674_METCM</name>
<dbReference type="GO" id="GO:0016020">
    <property type="term" value="C:membrane"/>
    <property type="evidence" value="ECO:0007669"/>
    <property type="project" value="UniProtKB-SubCell"/>
</dbReference>